<dbReference type="GO" id="GO:0016491">
    <property type="term" value="F:oxidoreductase activity"/>
    <property type="evidence" value="ECO:0007669"/>
    <property type="project" value="InterPro"/>
</dbReference>
<dbReference type="PANTHER" id="PTHR43429">
    <property type="entry name" value="PYRIDINE NUCLEOTIDE-DISULFIDE OXIDOREDUCTASE DOMAIN-CONTAINING"/>
    <property type="match status" value="1"/>
</dbReference>
<comment type="cofactor">
    <cofactor evidence="1">
        <name>FAD</name>
        <dbReference type="ChEBI" id="CHEBI:57692"/>
    </cofactor>
</comment>
<dbReference type="PANTHER" id="PTHR43429:SF2">
    <property type="entry name" value="PYRIDINE NUCLEOTIDE-DISULFIDE OXIDOREDUCTASE DOMAIN-CONTAINING PROTEIN 1"/>
    <property type="match status" value="1"/>
</dbReference>
<dbReference type="InterPro" id="IPR050260">
    <property type="entry name" value="FAD-bd_OxRdtase"/>
</dbReference>
<evidence type="ECO:0000259" key="5">
    <source>
        <dbReference type="Pfam" id="PF07992"/>
    </source>
</evidence>
<accession>A0AAV9IZA9</accession>
<evidence type="ECO:0000256" key="1">
    <source>
        <dbReference type="ARBA" id="ARBA00001974"/>
    </source>
</evidence>
<dbReference type="SUPFAM" id="SSF51905">
    <property type="entry name" value="FAD/NAD(P)-binding domain"/>
    <property type="match status" value="1"/>
</dbReference>
<protein>
    <recommendedName>
        <fullName evidence="5">FAD/NAD(P)-binding domain-containing protein</fullName>
    </recommendedName>
</protein>
<dbReference type="Pfam" id="PF07992">
    <property type="entry name" value="Pyr_redox_2"/>
    <property type="match status" value="1"/>
</dbReference>
<reference evidence="6 7" key="1">
    <citation type="submission" date="2022-07" db="EMBL/GenBank/DDBJ databases">
        <title>Genome-wide signatures of adaptation to extreme environments.</title>
        <authorList>
            <person name="Cho C.H."/>
            <person name="Yoon H.S."/>
        </authorList>
    </citation>
    <scope>NUCLEOTIDE SEQUENCE [LARGE SCALE GENOMIC DNA]</scope>
    <source>
        <strain evidence="6 7">DBV 063 E5</strain>
    </source>
</reference>
<dbReference type="PRINTS" id="PR00368">
    <property type="entry name" value="FADPNR"/>
</dbReference>
<evidence type="ECO:0000256" key="2">
    <source>
        <dbReference type="ARBA" id="ARBA00022630"/>
    </source>
</evidence>
<dbReference type="EMBL" id="JANCYW010000011">
    <property type="protein sequence ID" value="KAK4537138.1"/>
    <property type="molecule type" value="Genomic_DNA"/>
</dbReference>
<keyword evidence="2" id="KW-0285">Flavoprotein</keyword>
<proteinExistence type="predicted"/>
<dbReference type="Gene3D" id="3.50.50.60">
    <property type="entry name" value="FAD/NAD(P)-binding domain"/>
    <property type="match status" value="3"/>
</dbReference>
<evidence type="ECO:0000313" key="6">
    <source>
        <dbReference type="EMBL" id="KAK4537138.1"/>
    </source>
</evidence>
<feature type="compositionally biased region" description="Acidic residues" evidence="4">
    <location>
        <begin position="324"/>
        <end position="336"/>
    </location>
</feature>
<name>A0AAV9IZA9_CYACA</name>
<evidence type="ECO:0000313" key="7">
    <source>
        <dbReference type="Proteomes" id="UP001301350"/>
    </source>
</evidence>
<keyword evidence="7" id="KW-1185">Reference proteome</keyword>
<feature type="domain" description="FAD/NAD(P)-binding" evidence="5">
    <location>
        <begin position="14"/>
        <end position="238"/>
    </location>
</feature>
<evidence type="ECO:0000256" key="3">
    <source>
        <dbReference type="ARBA" id="ARBA00022827"/>
    </source>
</evidence>
<dbReference type="InterPro" id="IPR036188">
    <property type="entry name" value="FAD/NAD-bd_sf"/>
</dbReference>
<gene>
    <name evidence="6" type="ORF">CDCA_CDCA11G3163</name>
</gene>
<dbReference type="AlphaFoldDB" id="A0AAV9IZA9"/>
<feature type="region of interest" description="Disordered" evidence="4">
    <location>
        <begin position="361"/>
        <end position="389"/>
    </location>
</feature>
<feature type="region of interest" description="Disordered" evidence="4">
    <location>
        <begin position="292"/>
        <end position="343"/>
    </location>
</feature>
<evidence type="ECO:0000256" key="4">
    <source>
        <dbReference type="SAM" id="MobiDB-lite"/>
    </source>
</evidence>
<keyword evidence="3" id="KW-0274">FAD</keyword>
<feature type="region of interest" description="Disordered" evidence="4">
    <location>
        <begin position="245"/>
        <end position="272"/>
    </location>
</feature>
<sequence length="675" mass="74098">MRTDVAADQAPARRIVIVGGGIAGVQCAETLSQWLHRQIPPTKARVILISATAVLRRARVRQQCGRYIRWYDLEEESGEEWNKLNDVVEVLPGHVVEVHTGERWVRVYRTDRADTARRVRLSYDALCLCTGARPRVPPVYYALPDACRWRWVTIRDTDSVERFRRRVRMLQRADDRHPARTARRPRLAVLGNGGIAMEIAYETMDLCDVYWVVRDTHIGSAFFDAAVADILYRAMRRRERQLLSRPARLRTSTAEDGADDDNGVPQSGAEGMCGPALGPDWVHFGLRDRKSLPPARGASRLGRAVMGETEALTTAREAGSAECVSEDDDDDDDETSAPDGDRHLLHVECNAEVLVVQPVREAESTTAEPPPPAGVSADTPLPPPPPGDACSERLRLHSSNGHALDVDLVLCAIGVCPAVHPHMFHAAGAPGPLRFAPLPSESRALTRQEAGDRGGGAPDEPCGLVVDRHMRAAVPSVYAAGDCCTVDLSATAEWGQDALAHTPPDNAENGMRDGSPADPPLWFQMRLWSQAQTMGACAARSILHDLFGTPNGHHEETTPDGRTDLPAAPLDLELFVHATEFGGLKVILLGRYQAQGIADDGFCFLESAHCDDAQDVHHWWYVRATLWRGRLVGAVLLGDTGLEEVYEHLMLNRIDVSFLGTALVDGSIDIEDFFD</sequence>
<comment type="caution">
    <text evidence="6">The sequence shown here is derived from an EMBL/GenBank/DDBJ whole genome shotgun (WGS) entry which is preliminary data.</text>
</comment>
<dbReference type="Proteomes" id="UP001301350">
    <property type="component" value="Unassembled WGS sequence"/>
</dbReference>
<dbReference type="InterPro" id="IPR023753">
    <property type="entry name" value="FAD/NAD-binding_dom"/>
</dbReference>
<organism evidence="6 7">
    <name type="scientific">Cyanidium caldarium</name>
    <name type="common">Red alga</name>
    <dbReference type="NCBI Taxonomy" id="2771"/>
    <lineage>
        <taxon>Eukaryota</taxon>
        <taxon>Rhodophyta</taxon>
        <taxon>Bangiophyceae</taxon>
        <taxon>Cyanidiales</taxon>
        <taxon>Cyanidiaceae</taxon>
        <taxon>Cyanidium</taxon>
    </lineage>
</organism>